<protein>
    <recommendedName>
        <fullName evidence="4">Transporter</fullName>
    </recommendedName>
</protein>
<evidence type="ECO:0000256" key="1">
    <source>
        <dbReference type="SAM" id="SignalP"/>
    </source>
</evidence>
<keyword evidence="1" id="KW-0732">Signal</keyword>
<evidence type="ECO:0000313" key="2">
    <source>
        <dbReference type="EMBL" id="CAG9181797.1"/>
    </source>
</evidence>
<feature type="chain" id="PRO_5046804680" description="Transporter" evidence="1">
    <location>
        <begin position="40"/>
        <end position="307"/>
    </location>
</feature>
<gene>
    <name evidence="2" type="ORF">LMG23994_04755</name>
</gene>
<sequence length="307" mass="32888">MPQRFPTTEREILKASYLPRICASAALVLTSGISATAHADQFIGFGQPGTPGSWAVEAFPVINRSAGGNVRAGANTVLAYFSKTGFTGTTRDQIEVWAGAIPGYATPVGGSDTAAGIASPNIGLEYYYNVVEPKGEYGSPNYTTFWTSPTLMIEFPNGNKDVSGFGAGGNRYAYSFSIANYVQVGKWGMTFTPVGLYYADRARNATDMGNGDLRRLRGGLSLWFADIAAGYQVTPSLWLGVHHIYSIFNHSATDFAESREGKIGPSLTYTGLSKYGVLIAANVNFGYYHSANLPHANSLTMALVKSF</sequence>
<keyword evidence="3" id="KW-1185">Reference proteome</keyword>
<name>A0ABM8XNJ6_9BURK</name>
<dbReference type="Proteomes" id="UP000701702">
    <property type="component" value="Unassembled WGS sequence"/>
</dbReference>
<organism evidence="2 3">
    <name type="scientific">Cupriavidus pinatubonensis</name>
    <dbReference type="NCBI Taxonomy" id="248026"/>
    <lineage>
        <taxon>Bacteria</taxon>
        <taxon>Pseudomonadati</taxon>
        <taxon>Pseudomonadota</taxon>
        <taxon>Betaproteobacteria</taxon>
        <taxon>Burkholderiales</taxon>
        <taxon>Burkholderiaceae</taxon>
        <taxon>Cupriavidus</taxon>
    </lineage>
</organism>
<proteinExistence type="predicted"/>
<dbReference type="EMBL" id="CAJZAF010000030">
    <property type="protein sequence ID" value="CAG9181797.1"/>
    <property type="molecule type" value="Genomic_DNA"/>
</dbReference>
<evidence type="ECO:0000313" key="3">
    <source>
        <dbReference type="Proteomes" id="UP000701702"/>
    </source>
</evidence>
<evidence type="ECO:0008006" key="4">
    <source>
        <dbReference type="Google" id="ProtNLM"/>
    </source>
</evidence>
<comment type="caution">
    <text evidence="2">The sequence shown here is derived from an EMBL/GenBank/DDBJ whole genome shotgun (WGS) entry which is preliminary data.</text>
</comment>
<accession>A0ABM8XNJ6</accession>
<reference evidence="2 3" key="1">
    <citation type="submission" date="2021-08" db="EMBL/GenBank/DDBJ databases">
        <authorList>
            <person name="Peeters C."/>
        </authorList>
    </citation>
    <scope>NUCLEOTIDE SEQUENCE [LARGE SCALE GENOMIC DNA]</scope>
    <source>
        <strain evidence="2 3">LMG 23994</strain>
    </source>
</reference>
<feature type="signal peptide" evidence="1">
    <location>
        <begin position="1"/>
        <end position="39"/>
    </location>
</feature>